<feature type="transmembrane region" description="Helical" evidence="9">
    <location>
        <begin position="282"/>
        <end position="301"/>
    </location>
</feature>
<dbReference type="AlphaFoldDB" id="A0A1B8PHX5"/>
<gene>
    <name evidence="10" type="ORF">A9Z60_04575</name>
</gene>
<comment type="caution">
    <text evidence="10">The sequence shown here is derived from an EMBL/GenBank/DDBJ whole genome shotgun (WGS) entry which is preliminary data.</text>
</comment>
<feature type="transmembrane region" description="Helical" evidence="9">
    <location>
        <begin position="60"/>
        <end position="83"/>
    </location>
</feature>
<keyword evidence="6 9" id="KW-1133">Transmembrane helix</keyword>
<dbReference type="Proteomes" id="UP000092671">
    <property type="component" value="Unassembled WGS sequence"/>
</dbReference>
<evidence type="ECO:0000313" key="11">
    <source>
        <dbReference type="Proteomes" id="UP000092671"/>
    </source>
</evidence>
<dbReference type="EMBL" id="LZDN01000041">
    <property type="protein sequence ID" value="OBX48803.1"/>
    <property type="molecule type" value="Genomic_DNA"/>
</dbReference>
<name>A0A1B8PHX5_MORNO</name>
<evidence type="ECO:0000256" key="3">
    <source>
        <dbReference type="ARBA" id="ARBA00007725"/>
    </source>
</evidence>
<feature type="transmembrane region" description="Helical" evidence="9">
    <location>
        <begin position="95"/>
        <end position="118"/>
    </location>
</feature>
<reference evidence="10 11" key="1">
    <citation type="submission" date="2016-06" db="EMBL/GenBank/DDBJ databases">
        <title>Draft genome of Moraxella nonliquefaciens CCUG 60284.</title>
        <authorList>
            <person name="Salva-Serra F."/>
            <person name="Engstrom-Jakobsson H."/>
            <person name="Thorell K."/>
            <person name="Gonzales-Siles L."/>
            <person name="Karlsson R."/>
            <person name="Boulund F."/>
            <person name="Engstrand L."/>
            <person name="Kristiansson E."/>
            <person name="Moore E."/>
        </authorList>
    </citation>
    <scope>NUCLEOTIDE SEQUENCE [LARGE SCALE GENOMIC DNA]</scope>
    <source>
        <strain evidence="10 11">CCUG 60284</strain>
    </source>
</reference>
<evidence type="ECO:0000313" key="10">
    <source>
        <dbReference type="EMBL" id="OBX48803.1"/>
    </source>
</evidence>
<evidence type="ECO:0000256" key="2">
    <source>
        <dbReference type="ARBA" id="ARBA00004651"/>
    </source>
</evidence>
<dbReference type="GO" id="GO:0015920">
    <property type="term" value="P:lipopolysaccharide transport"/>
    <property type="evidence" value="ECO:0007669"/>
    <property type="project" value="TreeGrafter"/>
</dbReference>
<organism evidence="10 11">
    <name type="scientific">Moraxella nonliquefaciens</name>
    <dbReference type="NCBI Taxonomy" id="478"/>
    <lineage>
        <taxon>Bacteria</taxon>
        <taxon>Pseudomonadati</taxon>
        <taxon>Pseudomonadota</taxon>
        <taxon>Gammaproteobacteria</taxon>
        <taxon>Moraxellales</taxon>
        <taxon>Moraxellaceae</taxon>
        <taxon>Moraxella</taxon>
    </lineage>
</organism>
<feature type="transmembrane region" description="Helical" evidence="9">
    <location>
        <begin position="308"/>
        <end position="325"/>
    </location>
</feature>
<comment type="similarity">
    <text evidence="3">Belongs to the LptF/LptG family.</text>
</comment>
<accession>A0A1B8PHX5</accession>
<dbReference type="GO" id="GO:0055085">
    <property type="term" value="P:transmembrane transport"/>
    <property type="evidence" value="ECO:0007669"/>
    <property type="project" value="InterPro"/>
</dbReference>
<evidence type="ECO:0000256" key="6">
    <source>
        <dbReference type="ARBA" id="ARBA00022989"/>
    </source>
</evidence>
<dbReference type="PANTHER" id="PTHR33529">
    <property type="entry name" value="SLR0882 PROTEIN-RELATED"/>
    <property type="match status" value="1"/>
</dbReference>
<dbReference type="GO" id="GO:0043190">
    <property type="term" value="C:ATP-binding cassette (ABC) transporter complex"/>
    <property type="evidence" value="ECO:0007669"/>
    <property type="project" value="InterPro"/>
</dbReference>
<keyword evidence="4" id="KW-1003">Cell membrane</keyword>
<evidence type="ECO:0000256" key="5">
    <source>
        <dbReference type="ARBA" id="ARBA00022692"/>
    </source>
</evidence>
<sequence>MKTWILPRYVIRSALFAMTGAVAGLWLLQIIFAYLSELENLSQTYTYLDALRFILYRSPYFLVEFIPTGALLGAVIGLGLLAANSELVVMRASGVSIYGIIGHAMLPAFLFVVISLALNQFILPIANQKASQIATHTTTNDRLFTVNGYWAVNETEQGQQIVYTSYANSDGKLGLTKRYHLDKRANLTGLTYAGSGVFHGQTDDDYEWQLNDVVQLTIDKMGVSDGFHAHKILSLPLAPSDVHLLTKEAEDLSLTDLYAHHKLMHHQGRRSLRHEVVFWQKLLSPFAVLSLVLVASSFVFGSLRSQGLGLRIVMALLAGLLFSYLTDLTGFVALATGFSPFFMALLPIIISAGVGVYLLQRRQ</sequence>
<dbReference type="OrthoDB" id="9776227at2"/>
<evidence type="ECO:0000256" key="9">
    <source>
        <dbReference type="SAM" id="Phobius"/>
    </source>
</evidence>
<keyword evidence="7 9" id="KW-0472">Membrane</keyword>
<dbReference type="InterPro" id="IPR005495">
    <property type="entry name" value="LptG/LptF_permease"/>
</dbReference>
<comment type="subcellular location">
    <subcellularLocation>
        <location evidence="2">Cell membrane</location>
        <topology evidence="2">Multi-pass membrane protein</topology>
    </subcellularLocation>
</comment>
<feature type="transmembrane region" description="Helical" evidence="9">
    <location>
        <begin position="331"/>
        <end position="359"/>
    </location>
</feature>
<dbReference type="RefSeq" id="WP_066894036.1">
    <property type="nucleotide sequence ID" value="NZ_LZDN01000041.1"/>
</dbReference>
<dbReference type="Pfam" id="PF03739">
    <property type="entry name" value="LptF_LptG"/>
    <property type="match status" value="1"/>
</dbReference>
<evidence type="ECO:0000256" key="4">
    <source>
        <dbReference type="ARBA" id="ARBA00022475"/>
    </source>
</evidence>
<evidence type="ECO:0000256" key="1">
    <source>
        <dbReference type="ARBA" id="ARBA00002265"/>
    </source>
</evidence>
<proteinExistence type="inferred from homology"/>
<dbReference type="InterPro" id="IPR030923">
    <property type="entry name" value="LptG"/>
</dbReference>
<dbReference type="NCBIfam" id="TIGR04408">
    <property type="entry name" value="LptG_lptG"/>
    <property type="match status" value="1"/>
</dbReference>
<dbReference type="PANTHER" id="PTHR33529:SF2">
    <property type="entry name" value="LIPOPOLYSACCHARIDE EXPORT SYSTEM PERMEASE PROTEIN LPTG"/>
    <property type="match status" value="1"/>
</dbReference>
<keyword evidence="5 9" id="KW-0812">Transmembrane</keyword>
<comment type="function">
    <text evidence="1">Part of the ABC transporter complex LptBFG involved in the translocation of lipopolysaccharide (LPS) from the inner membrane to the outer membrane.</text>
</comment>
<protein>
    <submittedName>
        <fullName evidence="10">LPS export ABC transporter permease LptG</fullName>
    </submittedName>
</protein>
<feature type="transmembrane region" description="Helical" evidence="9">
    <location>
        <begin position="9"/>
        <end position="35"/>
    </location>
</feature>
<evidence type="ECO:0000256" key="7">
    <source>
        <dbReference type="ARBA" id="ARBA00023136"/>
    </source>
</evidence>
<comment type="subunit">
    <text evidence="8">Component of the lipopolysaccharide transport and assembly complex. The LptBFG transporter is composed of two ATP-binding proteins (LptB) and two transmembrane proteins (LptF and LptG).</text>
</comment>
<evidence type="ECO:0000256" key="8">
    <source>
        <dbReference type="ARBA" id="ARBA00026081"/>
    </source>
</evidence>